<feature type="region of interest" description="Disordered" evidence="3">
    <location>
        <begin position="1"/>
        <end position="42"/>
    </location>
</feature>
<dbReference type="RefSeq" id="WP_148597415.1">
    <property type="nucleotide sequence ID" value="NZ_CP042997.1"/>
</dbReference>
<dbReference type="Pfam" id="PF02410">
    <property type="entry name" value="RsfS"/>
    <property type="match status" value="1"/>
</dbReference>
<dbReference type="NCBIfam" id="TIGR00090">
    <property type="entry name" value="rsfS_iojap_ybeB"/>
    <property type="match status" value="1"/>
</dbReference>
<gene>
    <name evidence="2 4" type="primary">rsfS</name>
    <name evidence="4" type="ORF">OJF2_65060</name>
</gene>
<evidence type="ECO:0000256" key="2">
    <source>
        <dbReference type="HAMAP-Rule" id="MF_01477"/>
    </source>
</evidence>
<dbReference type="AlphaFoldDB" id="A0A5B9WBG9"/>
<accession>A0A5B9WBG9</accession>
<name>A0A5B9WBG9_9BACT</name>
<keyword evidence="2" id="KW-0810">Translation regulation</keyword>
<feature type="compositionally biased region" description="Acidic residues" evidence="3">
    <location>
        <begin position="175"/>
        <end position="194"/>
    </location>
</feature>
<comment type="subunit">
    <text evidence="2">Interacts with ribosomal protein uL14 (rplN).</text>
</comment>
<comment type="similarity">
    <text evidence="1 2">Belongs to the Iojap/RsfS family.</text>
</comment>
<proteinExistence type="inferred from homology"/>
<protein>
    <recommendedName>
        <fullName evidence="2">Ribosomal silencing factor RsfS</fullName>
    </recommendedName>
</protein>
<dbReference type="GO" id="GO:0017148">
    <property type="term" value="P:negative regulation of translation"/>
    <property type="evidence" value="ECO:0007669"/>
    <property type="project" value="UniProtKB-UniRule"/>
</dbReference>
<keyword evidence="2" id="KW-0678">Repressor</keyword>
<keyword evidence="5" id="KW-1185">Reference proteome</keyword>
<feature type="compositionally biased region" description="Basic and acidic residues" evidence="3">
    <location>
        <begin position="28"/>
        <end position="42"/>
    </location>
</feature>
<dbReference type="PANTHER" id="PTHR21043:SF0">
    <property type="entry name" value="MITOCHONDRIAL ASSEMBLY OF RIBOSOMAL LARGE SUBUNIT PROTEIN 1"/>
    <property type="match status" value="1"/>
</dbReference>
<evidence type="ECO:0000313" key="5">
    <source>
        <dbReference type="Proteomes" id="UP000324233"/>
    </source>
</evidence>
<dbReference type="SUPFAM" id="SSF81301">
    <property type="entry name" value="Nucleotidyltransferase"/>
    <property type="match status" value="1"/>
</dbReference>
<dbReference type="PANTHER" id="PTHR21043">
    <property type="entry name" value="IOJAP SUPERFAMILY ORTHOLOG"/>
    <property type="match status" value="1"/>
</dbReference>
<dbReference type="GO" id="GO:0042256">
    <property type="term" value="P:cytosolic ribosome assembly"/>
    <property type="evidence" value="ECO:0007669"/>
    <property type="project" value="UniProtKB-UniRule"/>
</dbReference>
<comment type="function">
    <text evidence="2">Functions as a ribosomal silencing factor. Interacts with ribosomal protein uL14 (rplN), blocking formation of intersubunit bridge B8. Prevents association of the 30S and 50S ribosomal subunits and the formation of functional ribosomes, thus repressing translation.</text>
</comment>
<dbReference type="KEGG" id="agv:OJF2_65060"/>
<dbReference type="EMBL" id="CP042997">
    <property type="protein sequence ID" value="QEH37912.1"/>
    <property type="molecule type" value="Genomic_DNA"/>
</dbReference>
<dbReference type="Proteomes" id="UP000324233">
    <property type="component" value="Chromosome"/>
</dbReference>
<feature type="region of interest" description="Disordered" evidence="3">
    <location>
        <begin position="160"/>
        <end position="194"/>
    </location>
</feature>
<organism evidence="4 5">
    <name type="scientific">Aquisphaera giovannonii</name>
    <dbReference type="NCBI Taxonomy" id="406548"/>
    <lineage>
        <taxon>Bacteria</taxon>
        <taxon>Pseudomonadati</taxon>
        <taxon>Planctomycetota</taxon>
        <taxon>Planctomycetia</taxon>
        <taxon>Isosphaerales</taxon>
        <taxon>Isosphaeraceae</taxon>
        <taxon>Aquisphaera</taxon>
    </lineage>
</organism>
<dbReference type="HAMAP" id="MF_01477">
    <property type="entry name" value="Iojap_RsfS"/>
    <property type="match status" value="1"/>
</dbReference>
<comment type="subcellular location">
    <subcellularLocation>
        <location evidence="2">Cytoplasm</location>
    </subcellularLocation>
</comment>
<dbReference type="InterPro" id="IPR043519">
    <property type="entry name" value="NT_sf"/>
</dbReference>
<feature type="compositionally biased region" description="Low complexity" evidence="3">
    <location>
        <begin position="1"/>
        <end position="12"/>
    </location>
</feature>
<dbReference type="GO" id="GO:0090071">
    <property type="term" value="P:negative regulation of ribosome biogenesis"/>
    <property type="evidence" value="ECO:0007669"/>
    <property type="project" value="UniProtKB-UniRule"/>
</dbReference>
<feature type="compositionally biased region" description="Basic and acidic residues" evidence="3">
    <location>
        <begin position="160"/>
        <end position="174"/>
    </location>
</feature>
<dbReference type="GO" id="GO:0005737">
    <property type="term" value="C:cytoplasm"/>
    <property type="evidence" value="ECO:0007669"/>
    <property type="project" value="UniProtKB-SubCell"/>
</dbReference>
<dbReference type="Gene3D" id="3.30.460.10">
    <property type="entry name" value="Beta Polymerase, domain 2"/>
    <property type="match status" value="1"/>
</dbReference>
<evidence type="ECO:0000313" key="4">
    <source>
        <dbReference type="EMBL" id="QEH37912.1"/>
    </source>
</evidence>
<keyword evidence="2" id="KW-0963">Cytoplasm</keyword>
<dbReference type="OrthoDB" id="9793681at2"/>
<reference evidence="4 5" key="1">
    <citation type="submission" date="2019-08" db="EMBL/GenBank/DDBJ databases">
        <title>Deep-cultivation of Planctomycetes and their phenomic and genomic characterization uncovers novel biology.</title>
        <authorList>
            <person name="Wiegand S."/>
            <person name="Jogler M."/>
            <person name="Boedeker C."/>
            <person name="Pinto D."/>
            <person name="Vollmers J."/>
            <person name="Rivas-Marin E."/>
            <person name="Kohn T."/>
            <person name="Peeters S.H."/>
            <person name="Heuer A."/>
            <person name="Rast P."/>
            <person name="Oberbeckmann S."/>
            <person name="Bunk B."/>
            <person name="Jeske O."/>
            <person name="Meyerdierks A."/>
            <person name="Storesund J.E."/>
            <person name="Kallscheuer N."/>
            <person name="Luecker S."/>
            <person name="Lage O.M."/>
            <person name="Pohl T."/>
            <person name="Merkel B.J."/>
            <person name="Hornburger P."/>
            <person name="Mueller R.-W."/>
            <person name="Bruemmer F."/>
            <person name="Labrenz M."/>
            <person name="Spormann A.M."/>
            <person name="Op den Camp H."/>
            <person name="Overmann J."/>
            <person name="Amann R."/>
            <person name="Jetten M.S.M."/>
            <person name="Mascher T."/>
            <person name="Medema M.H."/>
            <person name="Devos D.P."/>
            <person name="Kaster A.-K."/>
            <person name="Ovreas L."/>
            <person name="Rohde M."/>
            <person name="Galperin M.Y."/>
            <person name="Jogler C."/>
        </authorList>
    </citation>
    <scope>NUCLEOTIDE SEQUENCE [LARGE SCALE GENOMIC DNA]</scope>
    <source>
        <strain evidence="4 5">OJF2</strain>
    </source>
</reference>
<evidence type="ECO:0000256" key="1">
    <source>
        <dbReference type="ARBA" id="ARBA00010574"/>
    </source>
</evidence>
<dbReference type="InterPro" id="IPR004394">
    <property type="entry name" value="Iojap/RsfS/C7orf30"/>
</dbReference>
<dbReference type="GO" id="GO:0043023">
    <property type="term" value="F:ribosomal large subunit binding"/>
    <property type="evidence" value="ECO:0007669"/>
    <property type="project" value="TreeGrafter"/>
</dbReference>
<sequence length="194" mass="21697">MTENTTPLDAPLDPAPSPARAKAVRKVSVREAQDDVPTKAVDRRNPGRMEQALERARMAARIADDNRAKDILVLDLRQATPLLDYFVIATANSRRQSQAIAFEIDAEMKKIGELKLGMEGVEEGRWTLIDYGDFVVHVFSADARTYYALEEIWGDAPQLEWREEGRVPRERPAESADEPPADDEAGDDVADFES</sequence>
<evidence type="ECO:0000256" key="3">
    <source>
        <dbReference type="SAM" id="MobiDB-lite"/>
    </source>
</evidence>